<accession>A0ABV1NYQ6</accession>
<dbReference type="InterPro" id="IPR012675">
    <property type="entry name" value="Beta-grasp_dom_sf"/>
</dbReference>
<dbReference type="RefSeq" id="WP_349804577.1">
    <property type="nucleotide sequence ID" value="NZ_JBEGDP010000009.1"/>
</dbReference>
<gene>
    <name evidence="1" type="primary">thiS</name>
    <name evidence="1" type="ORF">V6R90_10080</name>
</gene>
<comment type="caution">
    <text evidence="1">The sequence shown here is derived from an EMBL/GenBank/DDBJ whole genome shotgun (WGS) entry which is preliminary data.</text>
</comment>
<dbReference type="NCBIfam" id="TIGR01683">
    <property type="entry name" value="thiS"/>
    <property type="match status" value="1"/>
</dbReference>
<proteinExistence type="predicted"/>
<dbReference type="Gene3D" id="3.10.20.30">
    <property type="match status" value="1"/>
</dbReference>
<name>A0ABV1NYQ6_9ACTN</name>
<dbReference type="InterPro" id="IPR010035">
    <property type="entry name" value="Thi_S"/>
</dbReference>
<organism evidence="1 2">
    <name type="scientific">Nocardioides kribbensis</name>
    <dbReference type="NCBI Taxonomy" id="305517"/>
    <lineage>
        <taxon>Bacteria</taxon>
        <taxon>Bacillati</taxon>
        <taxon>Actinomycetota</taxon>
        <taxon>Actinomycetes</taxon>
        <taxon>Propionibacteriales</taxon>
        <taxon>Nocardioidaceae</taxon>
        <taxon>Nocardioides</taxon>
    </lineage>
</organism>
<sequence length="66" mass="6595">MTHVVLNGEARSLDDTATLAELLAPTGAGRGCAVALNGVVVPRAQLAARRLADGDVVEVVTAVQGG</sequence>
<reference evidence="1 2" key="1">
    <citation type="submission" date="2024-02" db="EMBL/GenBank/DDBJ databases">
        <title>Full genome sequence of Nocardioides kribbensis.</title>
        <authorList>
            <person name="Poletto B.L."/>
            <person name="Silva G."/>
            <person name="Galante D."/>
            <person name="Campos K.R."/>
            <person name="Santos M.B.N."/>
            <person name="Sacchi C.T."/>
        </authorList>
    </citation>
    <scope>NUCLEOTIDE SEQUENCE [LARGE SCALE GENOMIC DNA]</scope>
    <source>
        <strain evidence="1 2">O4R</strain>
    </source>
</reference>
<dbReference type="SUPFAM" id="SSF54285">
    <property type="entry name" value="MoaD/ThiS"/>
    <property type="match status" value="1"/>
</dbReference>
<keyword evidence="2" id="KW-1185">Reference proteome</keyword>
<dbReference type="Proteomes" id="UP001482520">
    <property type="component" value="Unassembled WGS sequence"/>
</dbReference>
<dbReference type="EMBL" id="JBEGDP010000009">
    <property type="protein sequence ID" value="MEQ7847627.1"/>
    <property type="molecule type" value="Genomic_DNA"/>
</dbReference>
<dbReference type="PANTHER" id="PTHR34472">
    <property type="entry name" value="SULFUR CARRIER PROTEIN THIS"/>
    <property type="match status" value="1"/>
</dbReference>
<dbReference type="InterPro" id="IPR016155">
    <property type="entry name" value="Mopterin_synth/thiamin_S_b"/>
</dbReference>
<dbReference type="PANTHER" id="PTHR34472:SF1">
    <property type="entry name" value="SULFUR CARRIER PROTEIN THIS"/>
    <property type="match status" value="1"/>
</dbReference>
<evidence type="ECO:0000313" key="1">
    <source>
        <dbReference type="EMBL" id="MEQ7847627.1"/>
    </source>
</evidence>
<protein>
    <submittedName>
        <fullName evidence="1">Sulfur carrier protein ThiS</fullName>
    </submittedName>
</protein>
<evidence type="ECO:0000313" key="2">
    <source>
        <dbReference type="Proteomes" id="UP001482520"/>
    </source>
</evidence>
<dbReference type="CDD" id="cd00565">
    <property type="entry name" value="Ubl_ThiS"/>
    <property type="match status" value="1"/>
</dbReference>
<dbReference type="InterPro" id="IPR003749">
    <property type="entry name" value="ThiS/MoaD-like"/>
</dbReference>
<dbReference type="Pfam" id="PF02597">
    <property type="entry name" value="ThiS"/>
    <property type="match status" value="1"/>
</dbReference>